<feature type="region of interest" description="Disordered" evidence="5">
    <location>
        <begin position="1"/>
        <end position="27"/>
    </location>
</feature>
<reference evidence="7" key="1">
    <citation type="submission" date="2013-08" db="EMBL/GenBank/DDBJ databases">
        <authorList>
            <person name="Mendez C."/>
            <person name="Richter M."/>
            <person name="Ferrer M."/>
            <person name="Sanchez J."/>
        </authorList>
    </citation>
    <scope>NUCLEOTIDE SEQUENCE</scope>
</reference>
<organism evidence="7">
    <name type="scientific">mine drainage metagenome</name>
    <dbReference type="NCBI Taxonomy" id="410659"/>
    <lineage>
        <taxon>unclassified sequences</taxon>
        <taxon>metagenomes</taxon>
        <taxon>ecological metagenomes</taxon>
    </lineage>
</organism>
<evidence type="ECO:0000256" key="4">
    <source>
        <dbReference type="ARBA" id="ARBA00022840"/>
    </source>
</evidence>
<dbReference type="GO" id="GO:0005524">
    <property type="term" value="F:ATP binding"/>
    <property type="evidence" value="ECO:0007669"/>
    <property type="project" value="UniProtKB-KW"/>
</dbReference>
<dbReference type="AlphaFoldDB" id="T0ZSB9"/>
<dbReference type="Pfam" id="PF00005">
    <property type="entry name" value="ABC_tran"/>
    <property type="match status" value="1"/>
</dbReference>
<dbReference type="SUPFAM" id="SSF52540">
    <property type="entry name" value="P-loop containing nucleoside triphosphate hydrolases"/>
    <property type="match status" value="1"/>
</dbReference>
<dbReference type="InterPro" id="IPR027417">
    <property type="entry name" value="P-loop_NTPase"/>
</dbReference>
<dbReference type="GO" id="GO:0016887">
    <property type="term" value="F:ATP hydrolysis activity"/>
    <property type="evidence" value="ECO:0007669"/>
    <property type="project" value="InterPro"/>
</dbReference>
<dbReference type="PROSITE" id="PS50893">
    <property type="entry name" value="ABC_TRANSPORTER_2"/>
    <property type="match status" value="1"/>
</dbReference>
<evidence type="ECO:0000256" key="2">
    <source>
        <dbReference type="ARBA" id="ARBA00022448"/>
    </source>
</evidence>
<dbReference type="Gene3D" id="3.40.50.300">
    <property type="entry name" value="P-loop containing nucleotide triphosphate hydrolases"/>
    <property type="match status" value="1"/>
</dbReference>
<dbReference type="SMART" id="SM00382">
    <property type="entry name" value="AAA"/>
    <property type="match status" value="1"/>
</dbReference>
<comment type="caution">
    <text evidence="7">The sequence shown here is derived from an EMBL/GenBank/DDBJ whole genome shotgun (WGS) entry which is preliminary data.</text>
</comment>
<comment type="similarity">
    <text evidence="1">Belongs to the ABC transporter superfamily.</text>
</comment>
<evidence type="ECO:0000256" key="1">
    <source>
        <dbReference type="ARBA" id="ARBA00005417"/>
    </source>
</evidence>
<dbReference type="InterPro" id="IPR003593">
    <property type="entry name" value="AAA+_ATPase"/>
</dbReference>
<reference evidence="7" key="2">
    <citation type="journal article" date="2014" name="ISME J.">
        <title>Microbial stratification in low pH oxic and suboxic macroscopic growths along an acid mine drainage.</title>
        <authorList>
            <person name="Mendez-Garcia C."/>
            <person name="Mesa V."/>
            <person name="Sprenger R.R."/>
            <person name="Richter M."/>
            <person name="Diez M.S."/>
            <person name="Solano J."/>
            <person name="Bargiela R."/>
            <person name="Golyshina O.V."/>
            <person name="Manteca A."/>
            <person name="Ramos J.L."/>
            <person name="Gallego J.R."/>
            <person name="Llorente I."/>
            <person name="Martins Dos Santos V.A."/>
            <person name="Jensen O.N."/>
            <person name="Pelaez A.I."/>
            <person name="Sanchez J."/>
            <person name="Ferrer M."/>
        </authorList>
    </citation>
    <scope>NUCLEOTIDE SEQUENCE</scope>
</reference>
<dbReference type="InterPro" id="IPR003439">
    <property type="entry name" value="ABC_transporter-like_ATP-bd"/>
</dbReference>
<protein>
    <submittedName>
        <fullName evidence="7">Daunorubicin resistance ABC transporter ATPase subunit</fullName>
    </submittedName>
</protein>
<evidence type="ECO:0000256" key="5">
    <source>
        <dbReference type="SAM" id="MobiDB-lite"/>
    </source>
</evidence>
<keyword evidence="4" id="KW-0067">ATP-binding</keyword>
<keyword evidence="3" id="KW-0547">Nucleotide-binding</keyword>
<keyword evidence="2" id="KW-0813">Transport</keyword>
<feature type="domain" description="ABC transporter" evidence="6">
    <location>
        <begin position="32"/>
        <end position="265"/>
    </location>
</feature>
<dbReference type="PANTHER" id="PTHR42711">
    <property type="entry name" value="ABC TRANSPORTER ATP-BINDING PROTEIN"/>
    <property type="match status" value="1"/>
</dbReference>
<gene>
    <name evidence="7" type="ORF">B2A_07001</name>
</gene>
<evidence type="ECO:0000256" key="3">
    <source>
        <dbReference type="ARBA" id="ARBA00022741"/>
    </source>
</evidence>
<evidence type="ECO:0000259" key="6">
    <source>
        <dbReference type="PROSITE" id="PS50893"/>
    </source>
</evidence>
<feature type="non-terminal residue" evidence="7">
    <location>
        <position position="284"/>
    </location>
</feature>
<proteinExistence type="inferred from homology"/>
<dbReference type="PANTHER" id="PTHR42711:SF5">
    <property type="entry name" value="ABC TRANSPORTER ATP-BINDING PROTEIN NATA"/>
    <property type="match status" value="1"/>
</dbReference>
<dbReference type="EMBL" id="AUZZ01005007">
    <property type="protein sequence ID" value="EQD51176.1"/>
    <property type="molecule type" value="Genomic_DNA"/>
</dbReference>
<evidence type="ECO:0000313" key="7">
    <source>
        <dbReference type="EMBL" id="EQD51176.1"/>
    </source>
</evidence>
<accession>T0ZSB9</accession>
<dbReference type="InterPro" id="IPR050763">
    <property type="entry name" value="ABC_transporter_ATP-binding"/>
</dbReference>
<sequence length="284" mass="30799">MSGMSEPVAGRTGPSLDPPISETAGEASAGGIEVRGITKRYGTAEKGILALEDVSLSVRTGTIFGLLGPNGAGKTTLIKVLTGLTPVTEGSATVAGFDVGRRPMEVKRRIGWVAAEVILDDDITARENLWLQARLQSLHGWRERSEALLQHFGLTDRADDRVGRYSTGMRKKLEIALALLHQPSVIFMDEPTIGLDASTRRGLWELVTGVRREFGVTVLLTTHYIEEADVLCDRIAIIDHGRIIAEGTPEELKARVHADLVRLDTAEAIDPARLRSLPGVQRVV</sequence>
<name>T0ZSB9_9ZZZZ</name>